<gene>
    <name evidence="11" type="ORF">IWX46DRAFT_599197</name>
</gene>
<dbReference type="PANTHER" id="PTHR12755:SF3">
    <property type="entry name" value="POLYNUCLEOTIDE 5'-HYDROXYL-KINASE NOL9"/>
    <property type="match status" value="1"/>
</dbReference>
<dbReference type="InterPro" id="IPR032319">
    <property type="entry name" value="CLP1_P"/>
</dbReference>
<dbReference type="InterPro" id="IPR045116">
    <property type="entry name" value="Clp1/Grc3"/>
</dbReference>
<evidence type="ECO:0000256" key="4">
    <source>
        <dbReference type="ARBA" id="ARBA00019824"/>
    </source>
</evidence>
<dbReference type="Gene3D" id="3.40.50.300">
    <property type="entry name" value="P-loop containing nucleotide triphosphate hydrolases"/>
    <property type="match status" value="1"/>
</dbReference>
<evidence type="ECO:0000256" key="5">
    <source>
        <dbReference type="ARBA" id="ARBA00022679"/>
    </source>
</evidence>
<reference evidence="11 12" key="1">
    <citation type="submission" date="2024-04" db="EMBL/GenBank/DDBJ databases">
        <title>Phyllosticta paracitricarpa is synonymous to the EU quarantine fungus P. citricarpa based on phylogenomic analyses.</title>
        <authorList>
            <consortium name="Lawrence Berkeley National Laboratory"/>
            <person name="Van Ingen-Buijs V.A."/>
            <person name="Van Westerhoven A.C."/>
            <person name="Haridas S."/>
            <person name="Skiadas P."/>
            <person name="Martin F."/>
            <person name="Groenewald J.Z."/>
            <person name="Crous P.W."/>
            <person name="Seidl M.F."/>
        </authorList>
    </citation>
    <scope>NUCLEOTIDE SEQUENCE [LARGE SCALE GENOMIC DNA]</scope>
    <source>
        <strain evidence="11 12">CBS 122670</strain>
    </source>
</reference>
<dbReference type="EMBL" id="JBBPDW010000014">
    <property type="protein sequence ID" value="KAK7546580.1"/>
    <property type="molecule type" value="Genomic_DNA"/>
</dbReference>
<evidence type="ECO:0000313" key="12">
    <source>
        <dbReference type="Proteomes" id="UP001365128"/>
    </source>
</evidence>
<organism evidence="11 12">
    <name type="scientific">Phyllosticta citricarpa</name>
    <dbReference type="NCBI Taxonomy" id="55181"/>
    <lineage>
        <taxon>Eukaryota</taxon>
        <taxon>Fungi</taxon>
        <taxon>Dikarya</taxon>
        <taxon>Ascomycota</taxon>
        <taxon>Pezizomycotina</taxon>
        <taxon>Dothideomycetes</taxon>
        <taxon>Dothideomycetes incertae sedis</taxon>
        <taxon>Botryosphaeriales</taxon>
        <taxon>Phyllostictaceae</taxon>
        <taxon>Phyllosticta</taxon>
    </lineage>
</organism>
<protein>
    <recommendedName>
        <fullName evidence="4">Polynucleotide 5'-hydroxyl-kinase GRC3</fullName>
    </recommendedName>
    <alternativeName>
        <fullName evidence="3">Polynucleotide 5'-hydroxyl-kinase grc3</fullName>
    </alternativeName>
</protein>
<name>A0ABR1MDJ8_9PEZI</name>
<evidence type="ECO:0000259" key="10">
    <source>
        <dbReference type="Pfam" id="PF16575"/>
    </source>
</evidence>
<evidence type="ECO:0000256" key="1">
    <source>
        <dbReference type="ARBA" id="ARBA00003798"/>
    </source>
</evidence>
<feature type="region of interest" description="Disordered" evidence="9">
    <location>
        <begin position="54"/>
        <end position="127"/>
    </location>
</feature>
<keyword evidence="12" id="KW-1185">Reference proteome</keyword>
<evidence type="ECO:0000256" key="8">
    <source>
        <dbReference type="ARBA" id="ARBA00022840"/>
    </source>
</evidence>
<feature type="region of interest" description="Disordered" evidence="9">
    <location>
        <begin position="151"/>
        <end position="185"/>
    </location>
</feature>
<keyword evidence="8" id="KW-0067">ATP-binding</keyword>
<feature type="compositionally biased region" description="Low complexity" evidence="9">
    <location>
        <begin position="780"/>
        <end position="790"/>
    </location>
</feature>
<comment type="similarity">
    <text evidence="2">Belongs to the Clp1 family. NOL9/GRC3 subfamily.</text>
</comment>
<comment type="function">
    <text evidence="1">Polynucleotide 5'-kinase involved in rRNA processing.</text>
</comment>
<evidence type="ECO:0000256" key="3">
    <source>
        <dbReference type="ARBA" id="ARBA00018706"/>
    </source>
</evidence>
<dbReference type="Proteomes" id="UP001365128">
    <property type="component" value="Unassembled WGS sequence"/>
</dbReference>
<comment type="caution">
    <text evidence="11">The sequence shown here is derived from an EMBL/GenBank/DDBJ whole genome shotgun (WGS) entry which is preliminary data.</text>
</comment>
<proteinExistence type="inferred from homology"/>
<feature type="compositionally biased region" description="Basic residues" evidence="9">
    <location>
        <begin position="78"/>
        <end position="88"/>
    </location>
</feature>
<dbReference type="InterPro" id="IPR027417">
    <property type="entry name" value="P-loop_NTPase"/>
</dbReference>
<sequence length="825" mass="89220">MSKRRKTEHQTSSDAPAGSCLFEYGFVGSNIPDRCVFLAPLSAAAALRARRQQSNLESSGTGSSEEALHEPPSSKASSKSRPRKKSKDKTKSAENGQDASNSADATTLAAKAHRTASGNGPSDLATHVPKPLSAVEARRAALEEQAKLLVLQDANDSDNSVDSYEPDYVPRPRDEAETGVQSAIHSQESADTWNAVYAAPDVEVSSWAPSSENVSKHNSNGMTVRLAPGQTLASVGIYDILVKRGVVALYGAILRAGPQALTYRVFAPATHALPVIQCLSPDGAEVELKSVTSQLPLMEKLSPLYGRLWKAEETVDQSFLRNQKKRWSFENIHVLSDDSLSRPLYHLEMPPEWHKAIDKICSAASKRNPGLYEKILVCGPKSSGKSTFSRFLLNRLFTIDREAMKSEYHSVFLLDIDPGQPEYGPPGQVSLIEIRQPIFGPPFAHPGATTGTYQRTVRAHFTGANSPKDNPEHFVECAVDLATAYHKHLNFGNTRGPLVINCPGWTIGTGLQILLSLLTRLSPTDLIFTSDESSRALEALTTAATPATSTTTVQRFQPIPSQPSGHPSRSPADFRNMQALSYFHLAAPRQNDPHQSWDATPLTHRRPYVVSYASNSPDFLAVLATGDAVAPAHLPTVLNGAIVGVVELSPSSTNVNDATDEANDSNLAARVAHSPAPHHIPYIAAPRRNRRTLEPPSPQTSRLVTLALVRGIDAARQTLHLLVPPANEHLVEELHDPRRTLLVLGALDVPAWAYLEDVQMDEWARRERERGGHGGGGGATAAPSTTSAGTDVDVGRVPWVQRESGTSEAGVGVVGAKRRLRRFVG</sequence>
<feature type="compositionally biased region" description="Polar residues" evidence="9">
    <location>
        <begin position="94"/>
        <end position="105"/>
    </location>
</feature>
<evidence type="ECO:0000256" key="2">
    <source>
        <dbReference type="ARBA" id="ARBA00011003"/>
    </source>
</evidence>
<keyword evidence="5" id="KW-0808">Transferase</keyword>
<feature type="region of interest" description="Disordered" evidence="9">
    <location>
        <begin position="765"/>
        <end position="793"/>
    </location>
</feature>
<accession>A0ABR1MDJ8</accession>
<keyword evidence="6" id="KW-0547">Nucleotide-binding</keyword>
<dbReference type="Pfam" id="PF16575">
    <property type="entry name" value="CLP1_P"/>
    <property type="match status" value="1"/>
</dbReference>
<dbReference type="PANTHER" id="PTHR12755">
    <property type="entry name" value="CLEAVAGE/POLYADENYLATION FACTOR IA SUBUNIT CLP1P"/>
    <property type="match status" value="1"/>
</dbReference>
<evidence type="ECO:0000313" key="11">
    <source>
        <dbReference type="EMBL" id="KAK7546580.1"/>
    </source>
</evidence>
<evidence type="ECO:0000256" key="9">
    <source>
        <dbReference type="SAM" id="MobiDB-lite"/>
    </source>
</evidence>
<evidence type="ECO:0000256" key="7">
    <source>
        <dbReference type="ARBA" id="ARBA00022777"/>
    </source>
</evidence>
<feature type="domain" description="Clp1 P-loop" evidence="10">
    <location>
        <begin position="379"/>
        <end position="584"/>
    </location>
</feature>
<feature type="region of interest" description="Disordered" evidence="9">
    <location>
        <begin position="548"/>
        <end position="570"/>
    </location>
</feature>
<keyword evidence="7" id="KW-0418">Kinase</keyword>
<feature type="compositionally biased region" description="Polar residues" evidence="9">
    <location>
        <begin position="54"/>
        <end position="64"/>
    </location>
</feature>
<evidence type="ECO:0000256" key="6">
    <source>
        <dbReference type="ARBA" id="ARBA00022741"/>
    </source>
</evidence>